<keyword evidence="5" id="KW-0496">Mitochondrion</keyword>
<evidence type="ECO:0000313" key="14">
    <source>
        <dbReference type="Proteomes" id="UP000663856"/>
    </source>
</evidence>
<keyword evidence="4" id="KW-0689">Ribosomal protein</keyword>
<evidence type="ECO:0000313" key="15">
    <source>
        <dbReference type="Proteomes" id="UP000663866"/>
    </source>
</evidence>
<dbReference type="GO" id="GO:0003723">
    <property type="term" value="F:RNA binding"/>
    <property type="evidence" value="ECO:0007669"/>
    <property type="project" value="TreeGrafter"/>
</dbReference>
<dbReference type="SUPFAM" id="SSF47060">
    <property type="entry name" value="S15/NS1 RNA-binding domain"/>
    <property type="match status" value="1"/>
</dbReference>
<evidence type="ECO:0000256" key="1">
    <source>
        <dbReference type="ARBA" id="ARBA00004173"/>
    </source>
</evidence>
<dbReference type="EMBL" id="CAJNOW010003905">
    <property type="protein sequence ID" value="CAF1398128.1"/>
    <property type="molecule type" value="Genomic_DNA"/>
</dbReference>
<comment type="similarity">
    <text evidence="2">Belongs to the universal ribosomal protein uS15 family.</text>
</comment>
<comment type="caution">
    <text evidence="11">The sequence shown here is derived from an EMBL/GenBank/DDBJ whole genome shotgun (WGS) entry which is preliminary data.</text>
</comment>
<proteinExistence type="inferred from homology"/>
<dbReference type="OrthoDB" id="441444at2759"/>
<evidence type="ECO:0000256" key="6">
    <source>
        <dbReference type="ARBA" id="ARBA00023274"/>
    </source>
</evidence>
<evidence type="ECO:0000313" key="12">
    <source>
        <dbReference type="EMBL" id="CAF2130066.1"/>
    </source>
</evidence>
<evidence type="ECO:0000256" key="5">
    <source>
        <dbReference type="ARBA" id="ARBA00023128"/>
    </source>
</evidence>
<dbReference type="Proteomes" id="UP000663824">
    <property type="component" value="Unassembled WGS sequence"/>
</dbReference>
<dbReference type="InterPro" id="IPR052137">
    <property type="entry name" value="uS15_ribosomal"/>
</dbReference>
<dbReference type="Proteomes" id="UP000663856">
    <property type="component" value="Unassembled WGS sequence"/>
</dbReference>
<dbReference type="Proteomes" id="UP000663866">
    <property type="component" value="Unassembled WGS sequence"/>
</dbReference>
<dbReference type="PANTHER" id="PTHR46685">
    <property type="entry name" value="28S RIBOSOMAL PROTEIN S15, MITOCHONDRIAL"/>
    <property type="match status" value="1"/>
</dbReference>
<accession>A0A816PST1</accession>
<dbReference type="EMBL" id="CAJOBG010000902">
    <property type="protein sequence ID" value="CAF3871641.1"/>
    <property type="molecule type" value="Genomic_DNA"/>
</dbReference>
<dbReference type="Gene3D" id="1.10.287.10">
    <property type="entry name" value="S15/NS1, RNA-binding"/>
    <property type="match status" value="1"/>
</dbReference>
<dbReference type="EMBL" id="CAJNRF010003643">
    <property type="protein sequence ID" value="CAF2052651.1"/>
    <property type="molecule type" value="Genomic_DNA"/>
</dbReference>
<name>A0A816PST1_9BILA</name>
<dbReference type="GO" id="GO:0032543">
    <property type="term" value="P:mitochondrial translation"/>
    <property type="evidence" value="ECO:0007669"/>
    <property type="project" value="TreeGrafter"/>
</dbReference>
<evidence type="ECO:0000256" key="7">
    <source>
        <dbReference type="ARBA" id="ARBA00035249"/>
    </source>
</evidence>
<evidence type="ECO:0000313" key="11">
    <source>
        <dbReference type="EMBL" id="CAF2052651.1"/>
    </source>
</evidence>
<evidence type="ECO:0000313" key="13">
    <source>
        <dbReference type="EMBL" id="CAF3871641.1"/>
    </source>
</evidence>
<evidence type="ECO:0000256" key="2">
    <source>
        <dbReference type="ARBA" id="ARBA00008434"/>
    </source>
</evidence>
<dbReference type="Proteomes" id="UP000663834">
    <property type="component" value="Unassembled WGS sequence"/>
</dbReference>
<dbReference type="AlphaFoldDB" id="A0A816PST1"/>
<dbReference type="GO" id="GO:0003735">
    <property type="term" value="F:structural constituent of ribosome"/>
    <property type="evidence" value="ECO:0007669"/>
    <property type="project" value="TreeGrafter"/>
</dbReference>
<dbReference type="PANTHER" id="PTHR46685:SF1">
    <property type="entry name" value="SMALL RIBOSOMAL SUBUNIT PROTEIN US15M"/>
    <property type="match status" value="1"/>
</dbReference>
<gene>
    <name evidence="9" type="ORF">CJN711_LOCUS13539</name>
    <name evidence="10" type="ORF">KQP761_LOCUS9566</name>
    <name evidence="12" type="ORF">MBJ925_LOCUS27424</name>
    <name evidence="13" type="ORF">OVN521_LOCUS7959</name>
    <name evidence="11" type="ORF">WKI299_LOCUS10473</name>
</gene>
<dbReference type="EMBL" id="CAJNRE010014699">
    <property type="protein sequence ID" value="CAF2130066.1"/>
    <property type="molecule type" value="Genomic_DNA"/>
</dbReference>
<dbReference type="InterPro" id="IPR009068">
    <property type="entry name" value="uS15_NS1_RNA-bd_sf"/>
</dbReference>
<dbReference type="EMBL" id="CAJNOV010005981">
    <property type="protein sequence ID" value="CAF1231834.1"/>
    <property type="molecule type" value="Genomic_DNA"/>
</dbReference>
<organism evidence="11 14">
    <name type="scientific">Rotaria magnacalcarata</name>
    <dbReference type="NCBI Taxonomy" id="392030"/>
    <lineage>
        <taxon>Eukaryota</taxon>
        <taxon>Metazoa</taxon>
        <taxon>Spiralia</taxon>
        <taxon>Gnathifera</taxon>
        <taxon>Rotifera</taxon>
        <taxon>Eurotatoria</taxon>
        <taxon>Bdelloidea</taxon>
        <taxon>Philodinida</taxon>
        <taxon>Philodinidae</taxon>
        <taxon>Rotaria</taxon>
    </lineage>
</organism>
<evidence type="ECO:0000256" key="4">
    <source>
        <dbReference type="ARBA" id="ARBA00022980"/>
    </source>
</evidence>
<evidence type="ECO:0000313" key="10">
    <source>
        <dbReference type="EMBL" id="CAF1398128.1"/>
    </source>
</evidence>
<dbReference type="Proteomes" id="UP000663855">
    <property type="component" value="Unassembled WGS sequence"/>
</dbReference>
<evidence type="ECO:0000256" key="3">
    <source>
        <dbReference type="ARBA" id="ARBA00022946"/>
    </source>
</evidence>
<evidence type="ECO:0000313" key="9">
    <source>
        <dbReference type="EMBL" id="CAF1231834.1"/>
    </source>
</evidence>
<keyword evidence="15" id="KW-1185">Reference proteome</keyword>
<evidence type="ECO:0000256" key="8">
    <source>
        <dbReference type="ARBA" id="ARBA00035528"/>
    </source>
</evidence>
<reference evidence="11" key="1">
    <citation type="submission" date="2021-02" db="EMBL/GenBank/DDBJ databases">
        <authorList>
            <person name="Nowell W R."/>
        </authorList>
    </citation>
    <scope>NUCLEOTIDE SEQUENCE</scope>
</reference>
<keyword evidence="3" id="KW-0809">Transit peptide</keyword>
<comment type="subcellular location">
    <subcellularLocation>
        <location evidence="1">Mitochondrion</location>
    </subcellularLocation>
</comment>
<keyword evidence="6" id="KW-0687">Ribonucleoprotein</keyword>
<protein>
    <recommendedName>
        <fullName evidence="7">Small ribosomal subunit protein uS15m</fullName>
    </recommendedName>
    <alternativeName>
        <fullName evidence="8">28S ribosomal protein S15, mitochondrial</fullName>
    </alternativeName>
</protein>
<dbReference type="GO" id="GO:0005763">
    <property type="term" value="C:mitochondrial small ribosomal subunit"/>
    <property type="evidence" value="ECO:0007669"/>
    <property type="project" value="TreeGrafter"/>
</dbReference>
<sequence>MLTVITKQIVPSSILQSFGKNRTNLINGILWIRSISKIPPGIVGKNKRALPAHMYKPKPRWETGDIDPYPNFDATKILRPGFENSEELKTADDLVKRVFTLEYATRAEIQQYYSDYLVKAVQRHPLDQSSYEVLIAKLTARIRMHIKYGDIDPRRISRRNVVGKLQTIRNFLLNKLMHADYDVYEWLKKVLRIEHAPENPFITQLDHNDRELERMRLQQQARDAVQVKKDELKLRFAAEKGKFAKEKESLLCEIQRGLEDLRIEIAKHNETRRQRARTIVE</sequence>